<gene>
    <name evidence="6" type="ORF">BCR35DRAFT_330199</name>
</gene>
<dbReference type="SUPFAM" id="SSF144232">
    <property type="entry name" value="HIT/MYND zinc finger-like"/>
    <property type="match status" value="1"/>
</dbReference>
<evidence type="ECO:0000256" key="4">
    <source>
        <dbReference type="PROSITE-ProRule" id="PRU00134"/>
    </source>
</evidence>
<evidence type="ECO:0000256" key="3">
    <source>
        <dbReference type="ARBA" id="ARBA00022833"/>
    </source>
</evidence>
<organism evidence="6 7">
    <name type="scientific">Leucosporidium creatinivorum</name>
    <dbReference type="NCBI Taxonomy" id="106004"/>
    <lineage>
        <taxon>Eukaryota</taxon>
        <taxon>Fungi</taxon>
        <taxon>Dikarya</taxon>
        <taxon>Basidiomycota</taxon>
        <taxon>Pucciniomycotina</taxon>
        <taxon>Microbotryomycetes</taxon>
        <taxon>Leucosporidiales</taxon>
        <taxon>Leucosporidium</taxon>
    </lineage>
</organism>
<dbReference type="GO" id="GO:0008270">
    <property type="term" value="F:zinc ion binding"/>
    <property type="evidence" value="ECO:0007669"/>
    <property type="project" value="UniProtKB-KW"/>
</dbReference>
<evidence type="ECO:0000259" key="5">
    <source>
        <dbReference type="PROSITE" id="PS50865"/>
    </source>
</evidence>
<dbReference type="InParanoid" id="A0A1Y2FXS3"/>
<dbReference type="Proteomes" id="UP000193467">
    <property type="component" value="Unassembled WGS sequence"/>
</dbReference>
<dbReference type="PROSITE" id="PS50865">
    <property type="entry name" value="ZF_MYND_2"/>
    <property type="match status" value="1"/>
</dbReference>
<dbReference type="AlphaFoldDB" id="A0A1Y2FXS3"/>
<dbReference type="Pfam" id="PF01753">
    <property type="entry name" value="zf-MYND"/>
    <property type="match status" value="1"/>
</dbReference>
<dbReference type="Gene3D" id="6.10.140.2220">
    <property type="match status" value="1"/>
</dbReference>
<name>A0A1Y2FXS3_9BASI</name>
<keyword evidence="7" id="KW-1185">Reference proteome</keyword>
<evidence type="ECO:0000256" key="1">
    <source>
        <dbReference type="ARBA" id="ARBA00022723"/>
    </source>
</evidence>
<keyword evidence="3" id="KW-0862">Zinc</keyword>
<keyword evidence="1" id="KW-0479">Metal-binding</keyword>
<evidence type="ECO:0000256" key="2">
    <source>
        <dbReference type="ARBA" id="ARBA00022771"/>
    </source>
</evidence>
<dbReference type="OrthoDB" id="341421at2759"/>
<dbReference type="InterPro" id="IPR002893">
    <property type="entry name" value="Znf_MYND"/>
</dbReference>
<accession>A0A1Y2FXS3</accession>
<evidence type="ECO:0000313" key="6">
    <source>
        <dbReference type="EMBL" id="ORY88329.1"/>
    </source>
</evidence>
<reference evidence="6 7" key="1">
    <citation type="submission" date="2016-07" db="EMBL/GenBank/DDBJ databases">
        <title>Pervasive Adenine N6-methylation of Active Genes in Fungi.</title>
        <authorList>
            <consortium name="DOE Joint Genome Institute"/>
            <person name="Mondo S.J."/>
            <person name="Dannebaum R.O."/>
            <person name="Kuo R.C."/>
            <person name="Labutti K."/>
            <person name="Haridas S."/>
            <person name="Kuo A."/>
            <person name="Salamov A."/>
            <person name="Ahrendt S.R."/>
            <person name="Lipzen A."/>
            <person name="Sullivan W."/>
            <person name="Andreopoulos W.B."/>
            <person name="Clum A."/>
            <person name="Lindquist E."/>
            <person name="Daum C."/>
            <person name="Ramamoorthy G.K."/>
            <person name="Gryganskyi A."/>
            <person name="Culley D."/>
            <person name="Magnuson J.K."/>
            <person name="James T.Y."/>
            <person name="O'Malley M.A."/>
            <person name="Stajich J.E."/>
            <person name="Spatafora J.W."/>
            <person name="Visel A."/>
            <person name="Grigoriev I.V."/>
        </authorList>
    </citation>
    <scope>NUCLEOTIDE SEQUENCE [LARGE SCALE GENOMIC DNA]</scope>
    <source>
        <strain evidence="6 7">62-1032</strain>
    </source>
</reference>
<dbReference type="EMBL" id="MCGR01000011">
    <property type="protein sequence ID" value="ORY88329.1"/>
    <property type="molecule type" value="Genomic_DNA"/>
</dbReference>
<proteinExistence type="predicted"/>
<sequence>MGVKVERYNVTASDPRLNFIRGPGKAALLHLPSTLSLAPRCYTRLQPESDLERVCTATTLRLLVGHCAATKRSVMISFDVSQNSIESFPSHVDYLRNGRSNVTIEFISVLISTDLDILPVIDAYLPALGSPYKVTFTIKAIRDDKAMALTLERSDGTLTLYYPSPEVPAFQLFGSDSSSFGPVHRLMCVLEEGQDKGAPECHYDGIKMVDRQAGGGLIRFPGLQKEAKALVADSARGKRVPGLEAAQVLIRGPLHCSVCAKGEEEGLRRCSGCGQVQYCGEKHQIEAWPLHKDLCKLNRKRKGA</sequence>
<keyword evidence="2 4" id="KW-0863">Zinc-finger</keyword>
<feature type="domain" description="MYND-type" evidence="5">
    <location>
        <begin position="256"/>
        <end position="295"/>
    </location>
</feature>
<comment type="caution">
    <text evidence="6">The sequence shown here is derived from an EMBL/GenBank/DDBJ whole genome shotgun (WGS) entry which is preliminary data.</text>
</comment>
<protein>
    <recommendedName>
        <fullName evidence="5">MYND-type domain-containing protein</fullName>
    </recommendedName>
</protein>
<evidence type="ECO:0000313" key="7">
    <source>
        <dbReference type="Proteomes" id="UP000193467"/>
    </source>
</evidence>